<keyword evidence="4" id="KW-0411">Iron-sulfur</keyword>
<dbReference type="EMBL" id="AP024110">
    <property type="protein sequence ID" value="BCM25187.1"/>
    <property type="molecule type" value="Genomic_DNA"/>
</dbReference>
<dbReference type="Pfam" id="PF00355">
    <property type="entry name" value="Rieske"/>
    <property type="match status" value="1"/>
</dbReference>
<accession>A0A8D5FZS7</accession>
<evidence type="ECO:0000259" key="5">
    <source>
        <dbReference type="PROSITE" id="PS51296"/>
    </source>
</evidence>
<keyword evidence="1" id="KW-0001">2Fe-2S</keyword>
<dbReference type="PROSITE" id="PS51296">
    <property type="entry name" value="RIESKE"/>
    <property type="match status" value="1"/>
</dbReference>
<evidence type="ECO:0000313" key="7">
    <source>
        <dbReference type="Proteomes" id="UP000826722"/>
    </source>
</evidence>
<protein>
    <submittedName>
        <fullName evidence="6">Rieske iron-sulfur protein</fullName>
    </submittedName>
</protein>
<sequence>MADHTRIIAQSAALEERTHGLLFDLPELGEHVSGFVVRFDNQVYAYVNQCAHVPIELDWNEGDFFDLGKDYLLCATHGAHYQPQTGHCVMGPCKGKRLQKLNVSEENGNILLDVDSINNRFNVGF</sequence>
<dbReference type="InterPro" id="IPR036922">
    <property type="entry name" value="Rieske_2Fe-2S_sf"/>
</dbReference>
<name>A0A8D5FZS7_9PROT</name>
<evidence type="ECO:0000256" key="4">
    <source>
        <dbReference type="ARBA" id="ARBA00023014"/>
    </source>
</evidence>
<evidence type="ECO:0000256" key="1">
    <source>
        <dbReference type="ARBA" id="ARBA00022714"/>
    </source>
</evidence>
<keyword evidence="3" id="KW-0408">Iron</keyword>
<organism evidence="6 7">
    <name type="scientific">Methyloradius palustris</name>
    <dbReference type="NCBI Taxonomy" id="2778876"/>
    <lineage>
        <taxon>Bacteria</taxon>
        <taxon>Pseudomonadati</taxon>
        <taxon>Pseudomonadota</taxon>
        <taxon>Betaproteobacteria</taxon>
        <taxon>Nitrosomonadales</taxon>
        <taxon>Methylophilaceae</taxon>
        <taxon>Methyloradius</taxon>
    </lineage>
</organism>
<dbReference type="Proteomes" id="UP000826722">
    <property type="component" value="Chromosome"/>
</dbReference>
<proteinExistence type="predicted"/>
<dbReference type="GO" id="GO:0051537">
    <property type="term" value="F:2 iron, 2 sulfur cluster binding"/>
    <property type="evidence" value="ECO:0007669"/>
    <property type="project" value="UniProtKB-KW"/>
</dbReference>
<evidence type="ECO:0000256" key="3">
    <source>
        <dbReference type="ARBA" id="ARBA00023004"/>
    </source>
</evidence>
<keyword evidence="7" id="KW-1185">Reference proteome</keyword>
<dbReference type="AlphaFoldDB" id="A0A8D5FZS7"/>
<feature type="domain" description="Rieske" evidence="5">
    <location>
        <begin position="9"/>
        <end position="112"/>
    </location>
</feature>
<keyword evidence="2" id="KW-0479">Metal-binding</keyword>
<dbReference type="PANTHER" id="PTHR40261">
    <property type="match status" value="1"/>
</dbReference>
<dbReference type="SUPFAM" id="SSF50022">
    <property type="entry name" value="ISP domain"/>
    <property type="match status" value="1"/>
</dbReference>
<dbReference type="PANTHER" id="PTHR40261:SF1">
    <property type="entry name" value="RIESKE DOMAIN-CONTAINING PROTEIN"/>
    <property type="match status" value="1"/>
</dbReference>
<gene>
    <name evidence="6" type="ORF">ZMTM_14460</name>
</gene>
<dbReference type="KEGG" id="mpau:ZMTM_14460"/>
<dbReference type="RefSeq" id="WP_221763304.1">
    <property type="nucleotide sequence ID" value="NZ_AP024110.1"/>
</dbReference>
<dbReference type="GO" id="GO:0046872">
    <property type="term" value="F:metal ion binding"/>
    <property type="evidence" value="ECO:0007669"/>
    <property type="project" value="UniProtKB-KW"/>
</dbReference>
<reference evidence="6" key="1">
    <citation type="journal article" date="2021" name="Arch. Microbiol.">
        <title>Methyloradius palustris gen. nov., sp. nov., a methanol-oxidizing bacterium isolated from snow.</title>
        <authorList>
            <person name="Miyadera T."/>
            <person name="Kojima H."/>
            <person name="Fukui M."/>
        </authorList>
    </citation>
    <scope>NUCLEOTIDE SEQUENCE</scope>
    <source>
        <strain evidence="6">Zm11</strain>
    </source>
</reference>
<evidence type="ECO:0000256" key="2">
    <source>
        <dbReference type="ARBA" id="ARBA00022723"/>
    </source>
</evidence>
<dbReference type="Gene3D" id="2.102.10.10">
    <property type="entry name" value="Rieske [2Fe-2S] iron-sulphur domain"/>
    <property type="match status" value="1"/>
</dbReference>
<dbReference type="InterPro" id="IPR017941">
    <property type="entry name" value="Rieske_2Fe-2S"/>
</dbReference>
<evidence type="ECO:0000313" key="6">
    <source>
        <dbReference type="EMBL" id="BCM25187.1"/>
    </source>
</evidence>